<organism evidence="1 2">
    <name type="scientific">Coniosporium uncinatum</name>
    <dbReference type="NCBI Taxonomy" id="93489"/>
    <lineage>
        <taxon>Eukaryota</taxon>
        <taxon>Fungi</taxon>
        <taxon>Dikarya</taxon>
        <taxon>Ascomycota</taxon>
        <taxon>Pezizomycotina</taxon>
        <taxon>Dothideomycetes</taxon>
        <taxon>Dothideomycetes incertae sedis</taxon>
        <taxon>Coniosporium</taxon>
    </lineage>
</organism>
<evidence type="ECO:0000313" key="1">
    <source>
        <dbReference type="EMBL" id="KAK3075228.1"/>
    </source>
</evidence>
<sequence>MAAATAPCKTATTVTAVAAINTTANGGQGVAKEKGKRGGMFTMSDCPFASSRSTSSVVTSSTVTVAQTSAPLASAAALHGREAGCMPNMDGCVPPRHEYDKRDVMYTMSSCPFAATTSHPATTTVTISTSPSTSTSQVTVPVTPSAGTPLAPRDTKDLGPKQRLQPFDHELAKAEIERDWLDAM</sequence>
<gene>
    <name evidence="1" type="ORF">LTS18_014081</name>
</gene>
<accession>A0ACC3DHS5</accession>
<feature type="non-terminal residue" evidence="1">
    <location>
        <position position="184"/>
    </location>
</feature>
<comment type="caution">
    <text evidence="1">The sequence shown here is derived from an EMBL/GenBank/DDBJ whole genome shotgun (WGS) entry which is preliminary data.</text>
</comment>
<name>A0ACC3DHS5_9PEZI</name>
<dbReference type="EMBL" id="JAWDJW010004450">
    <property type="protein sequence ID" value="KAK3075228.1"/>
    <property type="molecule type" value="Genomic_DNA"/>
</dbReference>
<evidence type="ECO:0000313" key="2">
    <source>
        <dbReference type="Proteomes" id="UP001186974"/>
    </source>
</evidence>
<reference evidence="1" key="1">
    <citation type="submission" date="2024-09" db="EMBL/GenBank/DDBJ databases">
        <title>Black Yeasts Isolated from many extreme environments.</title>
        <authorList>
            <person name="Coleine C."/>
            <person name="Stajich J.E."/>
            <person name="Selbmann L."/>
        </authorList>
    </citation>
    <scope>NUCLEOTIDE SEQUENCE</scope>
    <source>
        <strain evidence="1">CCFEE 5737</strain>
    </source>
</reference>
<proteinExistence type="predicted"/>
<protein>
    <submittedName>
        <fullName evidence="1">Uncharacterized protein</fullName>
    </submittedName>
</protein>
<keyword evidence="2" id="KW-1185">Reference proteome</keyword>
<dbReference type="Proteomes" id="UP001186974">
    <property type="component" value="Unassembled WGS sequence"/>
</dbReference>